<reference evidence="7" key="1">
    <citation type="submission" date="2021-06" db="EMBL/GenBank/DDBJ databases">
        <authorList>
            <person name="Kallberg Y."/>
            <person name="Tangrot J."/>
            <person name="Rosling A."/>
        </authorList>
    </citation>
    <scope>NUCLEOTIDE SEQUENCE</scope>
    <source>
        <strain evidence="7">CL551</strain>
    </source>
</reference>
<dbReference type="InterPro" id="IPR010107">
    <property type="entry name" value="Glutamate_decarboxylase"/>
</dbReference>
<proteinExistence type="inferred from homology"/>
<protein>
    <recommendedName>
        <fullName evidence="3">glutamate decarboxylase</fullName>
        <ecNumber evidence="3">4.1.1.15</ecNumber>
    </recommendedName>
</protein>
<dbReference type="GO" id="GO:0030170">
    <property type="term" value="F:pyridoxal phosphate binding"/>
    <property type="evidence" value="ECO:0007669"/>
    <property type="project" value="InterPro"/>
</dbReference>
<dbReference type="Gene3D" id="4.10.280.50">
    <property type="match status" value="1"/>
</dbReference>
<evidence type="ECO:0000256" key="3">
    <source>
        <dbReference type="ARBA" id="ARBA00012421"/>
    </source>
</evidence>
<dbReference type="GO" id="GO:0006538">
    <property type="term" value="P:L-glutamate catabolic process"/>
    <property type="evidence" value="ECO:0007669"/>
    <property type="project" value="TreeGrafter"/>
</dbReference>
<evidence type="ECO:0000256" key="6">
    <source>
        <dbReference type="RuleBase" id="RU000382"/>
    </source>
</evidence>
<dbReference type="Pfam" id="PF00282">
    <property type="entry name" value="Pyridoxal_deC"/>
    <property type="match status" value="1"/>
</dbReference>
<evidence type="ECO:0000313" key="8">
    <source>
        <dbReference type="Proteomes" id="UP000789342"/>
    </source>
</evidence>
<comment type="caution">
    <text evidence="7">The sequence shown here is derived from an EMBL/GenBank/DDBJ whole genome shotgun (WGS) entry which is preliminary data.</text>
</comment>
<dbReference type="Proteomes" id="UP000789342">
    <property type="component" value="Unassembled WGS sequence"/>
</dbReference>
<keyword evidence="8" id="KW-1185">Reference proteome</keyword>
<gene>
    <name evidence="7" type="ORF">AMORRO_LOCUS11030</name>
</gene>
<sequence length="224" mass="25311">MVYLTHTISNDRIEHERDNSGERVFSSTVYGTRWAIEPIPRYELPEGEMPPDVAYELIKSELAVDGNPALNLASFVTTFMEKEAEKLIMENSSKNFIDYEEYPASVDLQSRCVNIISRLFNAPVESRESESLGVSTVGSSEAIMLSVLAMKKLWKKRRISEGKSTARPNLVMSASVQVCWEKATRYLEVEEKFVYLKEGEYILNPQKAVDLVDENTIGVCIILG</sequence>
<accession>A0A9N9EI16</accession>
<dbReference type="Gene3D" id="3.40.640.10">
    <property type="entry name" value="Type I PLP-dependent aspartate aminotransferase-like (Major domain)"/>
    <property type="match status" value="1"/>
</dbReference>
<evidence type="ECO:0000256" key="2">
    <source>
        <dbReference type="ARBA" id="ARBA00009533"/>
    </source>
</evidence>
<keyword evidence="5 6" id="KW-0456">Lyase</keyword>
<evidence type="ECO:0000256" key="1">
    <source>
        <dbReference type="ARBA" id="ARBA00001933"/>
    </source>
</evidence>
<evidence type="ECO:0000256" key="4">
    <source>
        <dbReference type="ARBA" id="ARBA00022898"/>
    </source>
</evidence>
<keyword evidence="4 6" id="KW-0663">Pyridoxal phosphate</keyword>
<dbReference type="AlphaFoldDB" id="A0A9N9EI16"/>
<dbReference type="PANTHER" id="PTHR43321:SF6">
    <property type="entry name" value="GLUTAMATE DECARBOXYLASE"/>
    <property type="match status" value="1"/>
</dbReference>
<feature type="non-terminal residue" evidence="7">
    <location>
        <position position="1"/>
    </location>
</feature>
<organism evidence="7 8">
    <name type="scientific">Acaulospora morrowiae</name>
    <dbReference type="NCBI Taxonomy" id="94023"/>
    <lineage>
        <taxon>Eukaryota</taxon>
        <taxon>Fungi</taxon>
        <taxon>Fungi incertae sedis</taxon>
        <taxon>Mucoromycota</taxon>
        <taxon>Glomeromycotina</taxon>
        <taxon>Glomeromycetes</taxon>
        <taxon>Diversisporales</taxon>
        <taxon>Acaulosporaceae</taxon>
        <taxon>Acaulospora</taxon>
    </lineage>
</organism>
<dbReference type="FunFam" id="4.10.280.50:FF:000001">
    <property type="entry name" value="Glutamate decarboxylase"/>
    <property type="match status" value="1"/>
</dbReference>
<dbReference type="SUPFAM" id="SSF53383">
    <property type="entry name" value="PLP-dependent transferases"/>
    <property type="match status" value="1"/>
</dbReference>
<dbReference type="GO" id="GO:0005829">
    <property type="term" value="C:cytosol"/>
    <property type="evidence" value="ECO:0007669"/>
    <property type="project" value="TreeGrafter"/>
</dbReference>
<dbReference type="PANTHER" id="PTHR43321">
    <property type="entry name" value="GLUTAMATE DECARBOXYLASE"/>
    <property type="match status" value="1"/>
</dbReference>
<dbReference type="GO" id="GO:0004351">
    <property type="term" value="F:glutamate decarboxylase activity"/>
    <property type="evidence" value="ECO:0007669"/>
    <property type="project" value="UniProtKB-EC"/>
</dbReference>
<comment type="cofactor">
    <cofactor evidence="1 6">
        <name>pyridoxal 5'-phosphate</name>
        <dbReference type="ChEBI" id="CHEBI:597326"/>
    </cofactor>
</comment>
<evidence type="ECO:0000313" key="7">
    <source>
        <dbReference type="EMBL" id="CAG8675957.1"/>
    </source>
</evidence>
<dbReference type="OrthoDB" id="5152799at2759"/>
<dbReference type="InterPro" id="IPR015421">
    <property type="entry name" value="PyrdxlP-dep_Trfase_major"/>
</dbReference>
<evidence type="ECO:0000256" key="5">
    <source>
        <dbReference type="ARBA" id="ARBA00023239"/>
    </source>
</evidence>
<dbReference type="InterPro" id="IPR015424">
    <property type="entry name" value="PyrdxlP-dep_Trfase"/>
</dbReference>
<dbReference type="InterPro" id="IPR002129">
    <property type="entry name" value="PyrdxlP-dep_de-COase"/>
</dbReference>
<comment type="similarity">
    <text evidence="2 6">Belongs to the group II decarboxylase family.</text>
</comment>
<name>A0A9N9EI16_9GLOM</name>
<dbReference type="EC" id="4.1.1.15" evidence="3"/>
<dbReference type="EMBL" id="CAJVPV010013213">
    <property type="protein sequence ID" value="CAG8675957.1"/>
    <property type="molecule type" value="Genomic_DNA"/>
</dbReference>